<sequence>MSTKNKTISGTDIEEVKRLNSKSGLTYNEAKAALASQKQMKQQKP</sequence>
<name>A0A323TR29_9BACI</name>
<accession>A0A323TR29</accession>
<dbReference type="Proteomes" id="UP000248214">
    <property type="component" value="Unassembled WGS sequence"/>
</dbReference>
<proteinExistence type="predicted"/>
<reference evidence="1 2" key="1">
    <citation type="submission" date="2017-10" db="EMBL/GenBank/DDBJ databases">
        <title>Bacillus sp. nov., a halophilic bacterium isolated from a Keqin Lake.</title>
        <authorList>
            <person name="Wang H."/>
        </authorList>
    </citation>
    <scope>NUCLEOTIDE SEQUENCE [LARGE SCALE GENOMIC DNA]</scope>
    <source>
        <strain evidence="1 2">KQ-12</strain>
    </source>
</reference>
<evidence type="ECO:0000313" key="2">
    <source>
        <dbReference type="Proteomes" id="UP000248214"/>
    </source>
</evidence>
<organism evidence="1 2">
    <name type="scientific">Salipaludibacillus keqinensis</name>
    <dbReference type="NCBI Taxonomy" id="2045207"/>
    <lineage>
        <taxon>Bacteria</taxon>
        <taxon>Bacillati</taxon>
        <taxon>Bacillota</taxon>
        <taxon>Bacilli</taxon>
        <taxon>Bacillales</taxon>
        <taxon>Bacillaceae</taxon>
    </lineage>
</organism>
<evidence type="ECO:0000313" key="1">
    <source>
        <dbReference type="EMBL" id="PYZ94983.1"/>
    </source>
</evidence>
<dbReference type="AlphaFoldDB" id="A0A323TR29"/>
<dbReference type="RefSeq" id="WP_199228124.1">
    <property type="nucleotide sequence ID" value="NZ_PDOD01000001.1"/>
</dbReference>
<dbReference type="EMBL" id="PDOD01000001">
    <property type="protein sequence ID" value="PYZ94983.1"/>
    <property type="molecule type" value="Genomic_DNA"/>
</dbReference>
<evidence type="ECO:0008006" key="3">
    <source>
        <dbReference type="Google" id="ProtNLM"/>
    </source>
</evidence>
<protein>
    <recommendedName>
        <fullName evidence="3">DNA mismatch repair protein MutT</fullName>
    </recommendedName>
</protein>
<gene>
    <name evidence="1" type="ORF">CR194_05560</name>
</gene>
<keyword evidence="2" id="KW-1185">Reference proteome</keyword>
<comment type="caution">
    <text evidence="1">The sequence shown here is derived from an EMBL/GenBank/DDBJ whole genome shotgun (WGS) entry which is preliminary data.</text>
</comment>